<dbReference type="InterPro" id="IPR029063">
    <property type="entry name" value="SAM-dependent_MTases_sf"/>
</dbReference>
<dbReference type="PANTHER" id="PTHR43464:SF19">
    <property type="entry name" value="UBIQUINONE BIOSYNTHESIS O-METHYLTRANSFERASE, MITOCHONDRIAL"/>
    <property type="match status" value="1"/>
</dbReference>
<dbReference type="AlphaFoldDB" id="A0A9P6Q8J7"/>
<comment type="catalytic activity">
    <reaction evidence="5">
        <text>a 3-demethylubiquinone + S-adenosyl-L-methionine = a ubiquinone + S-adenosyl-L-homocysteine</text>
        <dbReference type="Rhea" id="RHEA:81215"/>
        <dbReference type="Rhea" id="RHEA-COMP:9565"/>
        <dbReference type="Rhea" id="RHEA-COMP:19654"/>
        <dbReference type="ChEBI" id="CHEBI:16389"/>
        <dbReference type="ChEBI" id="CHEBI:57856"/>
        <dbReference type="ChEBI" id="CHEBI:59789"/>
        <dbReference type="ChEBI" id="CHEBI:231825"/>
    </reaction>
</comment>
<dbReference type="EC" id="2.1.1.64" evidence="5"/>
<reference evidence="7" key="1">
    <citation type="journal article" date="2020" name="Fungal Divers.">
        <title>Resolving the Mortierellaceae phylogeny through synthesis of multi-gene phylogenetics and phylogenomics.</title>
        <authorList>
            <person name="Vandepol N."/>
            <person name="Liber J."/>
            <person name="Desiro A."/>
            <person name="Na H."/>
            <person name="Kennedy M."/>
            <person name="Barry K."/>
            <person name="Grigoriev I.V."/>
            <person name="Miller A.N."/>
            <person name="O'Donnell K."/>
            <person name="Stajich J.E."/>
            <person name="Bonito G."/>
        </authorList>
    </citation>
    <scope>NUCLEOTIDE SEQUENCE</scope>
    <source>
        <strain evidence="7">BC1065</strain>
    </source>
</reference>
<protein>
    <recommendedName>
        <fullName evidence="5">Ubiquinone biosynthesis O-methyltransferase, mitochondrial</fullName>
    </recommendedName>
    <alternativeName>
        <fullName evidence="5">3-demethylubiquinol 3-O-methyltransferase</fullName>
        <ecNumber evidence="5">2.1.1.64</ecNumber>
    </alternativeName>
    <alternativeName>
        <fullName evidence="5">3-demethylubiquinone 3-O-methyltransferase</fullName>
        <ecNumber evidence="5">2.1.1.-</ecNumber>
    </alternativeName>
    <alternativeName>
        <fullName evidence="5">Polyprenyldihydroxybenzoate methyltransferase</fullName>
        <ecNumber evidence="5">2.1.1.114</ecNumber>
    </alternativeName>
</protein>
<comment type="caution">
    <text evidence="7">The sequence shown here is derived from an EMBL/GenBank/DDBJ whole genome shotgun (WGS) entry which is preliminary data.</text>
</comment>
<keyword evidence="5" id="KW-0479">Metal-binding</keyword>
<dbReference type="CDD" id="cd02440">
    <property type="entry name" value="AdoMet_MTases"/>
    <property type="match status" value="1"/>
</dbReference>
<feature type="compositionally biased region" description="Low complexity" evidence="6">
    <location>
        <begin position="64"/>
        <end position="82"/>
    </location>
</feature>
<comment type="cofactor">
    <cofactor evidence="5">
        <name>Mg(2+)</name>
        <dbReference type="ChEBI" id="CHEBI:18420"/>
    </cofactor>
</comment>
<feature type="binding site" evidence="5">
    <location>
        <position position="262"/>
    </location>
    <ligand>
        <name>Mg(2+)</name>
        <dbReference type="ChEBI" id="CHEBI:18420"/>
    </ligand>
</feature>
<keyword evidence="5" id="KW-0999">Mitochondrion inner membrane</keyword>
<dbReference type="InterPro" id="IPR010233">
    <property type="entry name" value="UbiG_MeTrfase"/>
</dbReference>
<dbReference type="NCBIfam" id="TIGR01983">
    <property type="entry name" value="UbiG"/>
    <property type="match status" value="1"/>
</dbReference>
<dbReference type="GO" id="GO:0031314">
    <property type="term" value="C:extrinsic component of mitochondrial inner membrane"/>
    <property type="evidence" value="ECO:0007669"/>
    <property type="project" value="UniProtKB-UniRule"/>
</dbReference>
<feature type="region of interest" description="Disordered" evidence="6">
    <location>
        <begin position="64"/>
        <end position="86"/>
    </location>
</feature>
<dbReference type="EMBL" id="JAAAJB010000176">
    <property type="protein sequence ID" value="KAG0262846.1"/>
    <property type="molecule type" value="Genomic_DNA"/>
</dbReference>
<dbReference type="SUPFAM" id="SSF53335">
    <property type="entry name" value="S-adenosyl-L-methionine-dependent methyltransferases"/>
    <property type="match status" value="1"/>
</dbReference>
<comment type="subcellular location">
    <subcellularLocation>
        <location evidence="5">Mitochondrion inner membrane</location>
        <topology evidence="5">Peripheral membrane protein</topology>
        <orientation evidence="5">Matrix side</orientation>
    </subcellularLocation>
</comment>
<comment type="similarity">
    <text evidence="5">Belongs to the class I-like SAM-binding methyltransferase superfamily. UbiG/COQ3 family.</text>
</comment>
<keyword evidence="3 5" id="KW-0831">Ubiquinone biosynthesis</keyword>
<feature type="binding site" evidence="5">
    <location>
        <position position="185"/>
    </location>
    <ligand>
        <name>S-adenosyl-L-methionine</name>
        <dbReference type="ChEBI" id="CHEBI:59789"/>
    </ligand>
</feature>
<gene>
    <name evidence="5 7" type="primary">COQ3</name>
    <name evidence="7" type="ORF">DFQ27_002098</name>
</gene>
<keyword evidence="8" id="KW-1185">Reference proteome</keyword>
<evidence type="ECO:0000313" key="8">
    <source>
        <dbReference type="Proteomes" id="UP000807716"/>
    </source>
</evidence>
<dbReference type="Proteomes" id="UP000807716">
    <property type="component" value="Unassembled WGS sequence"/>
</dbReference>
<feature type="binding site" evidence="5">
    <location>
        <position position="258"/>
    </location>
    <ligand>
        <name>Mg(2+)</name>
        <dbReference type="ChEBI" id="CHEBI:18420"/>
    </ligand>
</feature>
<dbReference type="HAMAP" id="MF_00472">
    <property type="entry name" value="UbiG"/>
    <property type="match status" value="1"/>
</dbReference>
<feature type="binding site" evidence="5">
    <location>
        <position position="206"/>
    </location>
    <ligand>
        <name>S-adenosyl-L-methionine</name>
        <dbReference type="ChEBI" id="CHEBI:59789"/>
    </ligand>
</feature>
<comment type="subunit">
    <text evidence="5">Component of a multi-subunit COQ enzyme complex, composed of at least COQ3, COQ4, COQ5, COQ6, COQ7 and COQ9.</text>
</comment>
<dbReference type="Gene3D" id="3.40.50.150">
    <property type="entry name" value="Vaccinia Virus protein VP39"/>
    <property type="match status" value="1"/>
</dbReference>
<accession>A0A9P6Q8J7</accession>
<dbReference type="EC" id="2.1.1.114" evidence="5"/>
<dbReference type="EC" id="2.1.1.-" evidence="5"/>
<proteinExistence type="inferred from homology"/>
<feature type="binding site" evidence="5">
    <location>
        <position position="257"/>
    </location>
    <ligand>
        <name>S-adenosyl-L-methionine</name>
        <dbReference type="ChEBI" id="CHEBI:59789"/>
    </ligand>
</feature>
<comment type="function">
    <text evidence="5">O-methyltransferase required for two non-consecutive steps during ubiquinone biosynthesis. Catalyzes the 2 O-methylation of 3,4-dihydroxy-5-(all-trans-polyprenyl)benzoic acid into 4-hydroxy-3-methoxy-5-(all-trans-polyprenyl)benzoic acid. Also catalyzes the last step of ubiquinone biosynthesis by mediating methylation of 3-demethylubiquinone into ubiquinone. Also able to mediate the methylation of 3-demethylubiquinol into ubiquinol.</text>
</comment>
<keyword evidence="5" id="KW-0460">Magnesium</keyword>
<sequence>MASGKSAMPRLARAATFGRFGLERSQYSVAHARVPAITTYHALGHHIRHDAQISVGEHPSCRSFSTSSLSLHSEPSSSSSSSKPIDTVNEDEIAKFAAMSDEWWAPHGPFKMLHLMNPPRIRYIRNRLEASGALKHNPLSEAAAAAVAAASATSSTSSSSSPSTNTTKYSTSRYPLQGLRILDVGCGGGLLSEALARLGAQVTGLDASNENVQMARIHAQKDPLLNGEDGPGSIQYLHSSAEKLVANGLQYDVVCSMEVIEHVDNPAGFLQCLGQLVRPGGDLLLSTISRTPFAYLTTIWTAEHLLRFVPVGTHHYEKYIRPEELEKGVRDLTGCVVLDVQGVGFNPLAGQWQLLPKPATSPFYDGHVSGAADDDAGLLGFVTRTLGLSEAANYFLAAKKPRSPTSTQASS</sequence>
<comment type="catalytic activity">
    <reaction evidence="5">
        <text>a 3-demethylubiquinol + S-adenosyl-L-methionine = a ubiquinol + S-adenosyl-L-homocysteine + H(+)</text>
        <dbReference type="Rhea" id="RHEA:44380"/>
        <dbReference type="Rhea" id="RHEA-COMP:9566"/>
        <dbReference type="Rhea" id="RHEA-COMP:10914"/>
        <dbReference type="ChEBI" id="CHEBI:15378"/>
        <dbReference type="ChEBI" id="CHEBI:17976"/>
        <dbReference type="ChEBI" id="CHEBI:57856"/>
        <dbReference type="ChEBI" id="CHEBI:59789"/>
        <dbReference type="ChEBI" id="CHEBI:84422"/>
        <dbReference type="EC" id="2.1.1.64"/>
    </reaction>
</comment>
<feature type="binding site" evidence="5">
    <location>
        <position position="261"/>
    </location>
    <ligand>
        <name>Mg(2+)</name>
        <dbReference type="ChEBI" id="CHEBI:18420"/>
    </ligand>
</feature>
<evidence type="ECO:0000256" key="6">
    <source>
        <dbReference type="SAM" id="MobiDB-lite"/>
    </source>
</evidence>
<name>A0A9P6Q8J7_9FUNG</name>
<keyword evidence="5" id="KW-0472">Membrane</keyword>
<dbReference type="PANTHER" id="PTHR43464">
    <property type="entry name" value="METHYLTRANSFERASE"/>
    <property type="match status" value="1"/>
</dbReference>
<keyword evidence="2 5" id="KW-0808">Transferase</keyword>
<dbReference type="OrthoDB" id="3265906at2759"/>
<evidence type="ECO:0000256" key="4">
    <source>
        <dbReference type="ARBA" id="ARBA00022691"/>
    </source>
</evidence>
<keyword evidence="1 5" id="KW-0489">Methyltransferase</keyword>
<keyword evidence="4 5" id="KW-0949">S-adenosyl-L-methionine</keyword>
<evidence type="ECO:0000256" key="5">
    <source>
        <dbReference type="HAMAP-Rule" id="MF_03190"/>
    </source>
</evidence>
<comment type="catalytic activity">
    <reaction evidence="5">
        <text>a 3,4-dihydroxy-5-(all-trans-polyprenyl)benzoate + S-adenosyl-L-methionine = a 4-hydroxy-3-methoxy-5-(all-trans-polyprenyl)benzoate + S-adenosyl-L-homocysteine + H(+)</text>
        <dbReference type="Rhea" id="RHEA:44452"/>
        <dbReference type="Rhea" id="RHEA-COMP:10930"/>
        <dbReference type="Rhea" id="RHEA-COMP:10931"/>
        <dbReference type="ChEBI" id="CHEBI:15378"/>
        <dbReference type="ChEBI" id="CHEBI:57856"/>
        <dbReference type="ChEBI" id="CHEBI:59789"/>
        <dbReference type="ChEBI" id="CHEBI:64694"/>
        <dbReference type="ChEBI" id="CHEBI:84443"/>
        <dbReference type="EC" id="2.1.1.114"/>
    </reaction>
</comment>
<dbReference type="Pfam" id="PF13489">
    <property type="entry name" value="Methyltransf_23"/>
    <property type="match status" value="1"/>
</dbReference>
<dbReference type="GO" id="GO:0010420">
    <property type="term" value="F:polyprenyldihydroxybenzoate methyltransferase activity"/>
    <property type="evidence" value="ECO:0007669"/>
    <property type="project" value="UniProtKB-UniRule"/>
</dbReference>
<evidence type="ECO:0000256" key="3">
    <source>
        <dbReference type="ARBA" id="ARBA00022688"/>
    </source>
</evidence>
<organism evidence="7 8">
    <name type="scientific">Actinomortierella ambigua</name>
    <dbReference type="NCBI Taxonomy" id="1343610"/>
    <lineage>
        <taxon>Eukaryota</taxon>
        <taxon>Fungi</taxon>
        <taxon>Fungi incertae sedis</taxon>
        <taxon>Mucoromycota</taxon>
        <taxon>Mortierellomycotina</taxon>
        <taxon>Mortierellomycetes</taxon>
        <taxon>Mortierellales</taxon>
        <taxon>Mortierellaceae</taxon>
        <taxon>Actinomortierella</taxon>
    </lineage>
</organism>
<dbReference type="GO" id="GO:0032259">
    <property type="term" value="P:methylation"/>
    <property type="evidence" value="ECO:0007669"/>
    <property type="project" value="UniProtKB-KW"/>
</dbReference>
<evidence type="ECO:0000256" key="1">
    <source>
        <dbReference type="ARBA" id="ARBA00022603"/>
    </source>
</evidence>
<dbReference type="GO" id="GO:0061542">
    <property type="term" value="F:3-demethylubiquinol 3-O-methyltransferase activity"/>
    <property type="evidence" value="ECO:0007669"/>
    <property type="project" value="UniProtKB-UniRule"/>
</dbReference>
<comment type="pathway">
    <text evidence="5">Cofactor biosynthesis; ubiquinone biosynthesis.</text>
</comment>
<evidence type="ECO:0000313" key="7">
    <source>
        <dbReference type="EMBL" id="KAG0262846.1"/>
    </source>
</evidence>
<feature type="binding site" evidence="5">
    <location>
        <position position="120"/>
    </location>
    <ligand>
        <name>S-adenosyl-L-methionine</name>
        <dbReference type="ChEBI" id="CHEBI:59789"/>
    </ligand>
</feature>
<keyword evidence="5" id="KW-0496">Mitochondrion</keyword>
<evidence type="ECO:0000256" key="2">
    <source>
        <dbReference type="ARBA" id="ARBA00022679"/>
    </source>
</evidence>
<dbReference type="GO" id="GO:0046872">
    <property type="term" value="F:metal ion binding"/>
    <property type="evidence" value="ECO:0007669"/>
    <property type="project" value="UniProtKB-KW"/>
</dbReference>